<accession>A0A5B7J1L3</accession>
<dbReference type="AlphaFoldDB" id="A0A5B7J1L3"/>
<proteinExistence type="predicted"/>
<name>A0A5B7J1L3_PORTR</name>
<sequence>MLLWGIPFHCSFGDSPTSLLLLGDPLPLLCRGIPSHLYRQIANF</sequence>
<reference evidence="1 2" key="1">
    <citation type="submission" date="2019-05" db="EMBL/GenBank/DDBJ databases">
        <title>Another draft genome of Portunus trituberculatus and its Hox gene families provides insights of decapod evolution.</title>
        <authorList>
            <person name="Jeong J.-H."/>
            <person name="Song I."/>
            <person name="Kim S."/>
            <person name="Choi T."/>
            <person name="Kim D."/>
            <person name="Ryu S."/>
            <person name="Kim W."/>
        </authorList>
    </citation>
    <scope>NUCLEOTIDE SEQUENCE [LARGE SCALE GENOMIC DNA]</scope>
    <source>
        <tissue evidence="1">Muscle</tissue>
    </source>
</reference>
<evidence type="ECO:0000313" key="1">
    <source>
        <dbReference type="EMBL" id="MPC90660.1"/>
    </source>
</evidence>
<protein>
    <submittedName>
        <fullName evidence="1">Uncharacterized protein</fullName>
    </submittedName>
</protein>
<gene>
    <name evidence="1" type="ORF">E2C01_085657</name>
</gene>
<comment type="caution">
    <text evidence="1">The sequence shown here is derived from an EMBL/GenBank/DDBJ whole genome shotgun (WGS) entry which is preliminary data.</text>
</comment>
<organism evidence="1 2">
    <name type="scientific">Portunus trituberculatus</name>
    <name type="common">Swimming crab</name>
    <name type="synonym">Neptunus trituberculatus</name>
    <dbReference type="NCBI Taxonomy" id="210409"/>
    <lineage>
        <taxon>Eukaryota</taxon>
        <taxon>Metazoa</taxon>
        <taxon>Ecdysozoa</taxon>
        <taxon>Arthropoda</taxon>
        <taxon>Crustacea</taxon>
        <taxon>Multicrustacea</taxon>
        <taxon>Malacostraca</taxon>
        <taxon>Eumalacostraca</taxon>
        <taxon>Eucarida</taxon>
        <taxon>Decapoda</taxon>
        <taxon>Pleocyemata</taxon>
        <taxon>Brachyura</taxon>
        <taxon>Eubrachyura</taxon>
        <taxon>Portunoidea</taxon>
        <taxon>Portunidae</taxon>
        <taxon>Portuninae</taxon>
        <taxon>Portunus</taxon>
    </lineage>
</organism>
<dbReference type="EMBL" id="VSRR010085171">
    <property type="protein sequence ID" value="MPC90660.1"/>
    <property type="molecule type" value="Genomic_DNA"/>
</dbReference>
<evidence type="ECO:0000313" key="2">
    <source>
        <dbReference type="Proteomes" id="UP000324222"/>
    </source>
</evidence>
<dbReference type="Proteomes" id="UP000324222">
    <property type="component" value="Unassembled WGS sequence"/>
</dbReference>
<keyword evidence="2" id="KW-1185">Reference proteome</keyword>